<evidence type="ECO:0000313" key="1">
    <source>
        <dbReference type="EMBL" id="CAB4010197.1"/>
    </source>
</evidence>
<dbReference type="OrthoDB" id="5985287at2759"/>
<dbReference type="EMBL" id="CACRXK020006707">
    <property type="protein sequence ID" value="CAB4010197.1"/>
    <property type="molecule type" value="Genomic_DNA"/>
</dbReference>
<keyword evidence="2" id="KW-1185">Reference proteome</keyword>
<proteinExistence type="predicted"/>
<dbReference type="PANTHER" id="PTHR33198">
    <property type="entry name" value="ANK_REP_REGION DOMAIN-CONTAINING PROTEIN-RELATED"/>
    <property type="match status" value="1"/>
</dbReference>
<gene>
    <name evidence="1" type="ORF">PACLA_8A087115</name>
</gene>
<name>A0A6S7HZM8_PARCT</name>
<comment type="caution">
    <text evidence="1">The sequence shown here is derived from an EMBL/GenBank/DDBJ whole genome shotgun (WGS) entry which is preliminary data.</text>
</comment>
<accession>A0A6S7HZM8</accession>
<protein>
    <submittedName>
        <fullName evidence="1">Uncharacterized protein</fullName>
    </submittedName>
</protein>
<dbReference type="Proteomes" id="UP001152795">
    <property type="component" value="Unassembled WGS sequence"/>
</dbReference>
<dbReference type="PANTHER" id="PTHR33198:SF19">
    <property type="entry name" value="CCHC-TYPE DOMAIN-CONTAINING PROTEIN"/>
    <property type="match status" value="1"/>
</dbReference>
<evidence type="ECO:0000313" key="2">
    <source>
        <dbReference type="Proteomes" id="UP001152795"/>
    </source>
</evidence>
<organism evidence="1 2">
    <name type="scientific">Paramuricea clavata</name>
    <name type="common">Red gorgonian</name>
    <name type="synonym">Violescent sea-whip</name>
    <dbReference type="NCBI Taxonomy" id="317549"/>
    <lineage>
        <taxon>Eukaryota</taxon>
        <taxon>Metazoa</taxon>
        <taxon>Cnidaria</taxon>
        <taxon>Anthozoa</taxon>
        <taxon>Octocorallia</taxon>
        <taxon>Malacalcyonacea</taxon>
        <taxon>Plexauridae</taxon>
        <taxon>Paramuricea</taxon>
    </lineage>
</organism>
<dbReference type="AlphaFoldDB" id="A0A6S7HZM8"/>
<sequence length="332" mass="37683">MAMHFGLIPPQTLDLNSGNVSANWKKFKQRYLNYEIATGISGKEDATRVATLLTVIGNEALDVYDTFVLATVGDGKKIAKVLEKFDEHCEPRKNVTYERYIFFTRAQETSETIDQTKKSNRPEKPLTSEVFNCRNCGTKHKRKECPAYGKTCHRCHKSNNFKAMCRSKKNVNAEDRQEDSYLEETLFVGAVTSEVQNDEWYVSTKIEKQNTKLKPQGGHWFAGTLELCVESETNQSRNLTFYVVDTNQPGLLGLRAAQELGLIKIVGNTRVDSTAKKPPTHLKEEVIKKHQKIFTGLGRLEREYHIEVDPTATPVINPSRTIPAVLRSRVKE</sequence>
<reference evidence="1" key="1">
    <citation type="submission" date="2020-04" db="EMBL/GenBank/DDBJ databases">
        <authorList>
            <person name="Alioto T."/>
            <person name="Alioto T."/>
            <person name="Gomez Garrido J."/>
        </authorList>
    </citation>
    <scope>NUCLEOTIDE SEQUENCE</scope>
    <source>
        <strain evidence="1">A484AB</strain>
    </source>
</reference>